<evidence type="ECO:0000256" key="1">
    <source>
        <dbReference type="SAM" id="MobiDB-lite"/>
    </source>
</evidence>
<organism evidence="2 3">
    <name type="scientific">Caerostris darwini</name>
    <dbReference type="NCBI Taxonomy" id="1538125"/>
    <lineage>
        <taxon>Eukaryota</taxon>
        <taxon>Metazoa</taxon>
        <taxon>Ecdysozoa</taxon>
        <taxon>Arthropoda</taxon>
        <taxon>Chelicerata</taxon>
        <taxon>Arachnida</taxon>
        <taxon>Araneae</taxon>
        <taxon>Araneomorphae</taxon>
        <taxon>Entelegynae</taxon>
        <taxon>Araneoidea</taxon>
        <taxon>Araneidae</taxon>
        <taxon>Caerostris</taxon>
    </lineage>
</organism>
<sequence>MKHSLSPFHLSHPTKKKHGEEQKRVEGWKGGVMRELSKAKIGVEDFVEAFSQTSLQSIVWANHRWRRFRKETVVRSSLAKPWRSPSTLDVEVATD</sequence>
<proteinExistence type="predicted"/>
<evidence type="ECO:0000313" key="2">
    <source>
        <dbReference type="EMBL" id="GIY58388.1"/>
    </source>
</evidence>
<gene>
    <name evidence="2" type="ORF">CDAR_316441</name>
</gene>
<dbReference type="AlphaFoldDB" id="A0AAV4UKS7"/>
<evidence type="ECO:0000313" key="3">
    <source>
        <dbReference type="Proteomes" id="UP001054837"/>
    </source>
</evidence>
<comment type="caution">
    <text evidence="2">The sequence shown here is derived from an EMBL/GenBank/DDBJ whole genome shotgun (WGS) entry which is preliminary data.</text>
</comment>
<feature type="compositionally biased region" description="Basic and acidic residues" evidence="1">
    <location>
        <begin position="18"/>
        <end position="27"/>
    </location>
</feature>
<dbReference type="EMBL" id="BPLQ01011492">
    <property type="protein sequence ID" value="GIY58388.1"/>
    <property type="molecule type" value="Genomic_DNA"/>
</dbReference>
<name>A0AAV4UKS7_9ARAC</name>
<reference evidence="2 3" key="1">
    <citation type="submission" date="2021-06" db="EMBL/GenBank/DDBJ databases">
        <title>Caerostris darwini draft genome.</title>
        <authorList>
            <person name="Kono N."/>
            <person name="Arakawa K."/>
        </authorList>
    </citation>
    <scope>NUCLEOTIDE SEQUENCE [LARGE SCALE GENOMIC DNA]</scope>
</reference>
<feature type="region of interest" description="Disordered" evidence="1">
    <location>
        <begin position="1"/>
        <end position="27"/>
    </location>
</feature>
<protein>
    <submittedName>
        <fullName evidence="2">Uncharacterized protein</fullName>
    </submittedName>
</protein>
<accession>A0AAV4UKS7</accession>
<keyword evidence="3" id="KW-1185">Reference proteome</keyword>
<dbReference type="Proteomes" id="UP001054837">
    <property type="component" value="Unassembled WGS sequence"/>
</dbReference>